<protein>
    <submittedName>
        <fullName evidence="2">Uncharacterized protein</fullName>
    </submittedName>
</protein>
<evidence type="ECO:0000313" key="2">
    <source>
        <dbReference type="EMBL" id="GJQ09838.1"/>
    </source>
</evidence>
<reference evidence="2" key="1">
    <citation type="journal article" date="2022" name="Proc. Natl. Acad. Sci. U.S.A.">
        <title>Life cycle and functional genomics of the unicellular red alga Galdieria for elucidating algal and plant evolution and industrial use.</title>
        <authorList>
            <person name="Hirooka S."/>
            <person name="Itabashi T."/>
            <person name="Ichinose T.M."/>
            <person name="Onuma R."/>
            <person name="Fujiwara T."/>
            <person name="Yamashita S."/>
            <person name="Jong L.W."/>
            <person name="Tomita R."/>
            <person name="Iwane A.H."/>
            <person name="Miyagishima S.Y."/>
        </authorList>
    </citation>
    <scope>NUCLEOTIDE SEQUENCE</scope>
    <source>
        <strain evidence="2">NBRC 102759</strain>
    </source>
</reference>
<gene>
    <name evidence="2" type="ORF">GpartN1_g1629.t1</name>
</gene>
<dbReference type="Proteomes" id="UP001061958">
    <property type="component" value="Unassembled WGS sequence"/>
</dbReference>
<dbReference type="OrthoDB" id="4269at2759"/>
<dbReference type="EMBL" id="BQMJ01000011">
    <property type="protein sequence ID" value="GJQ09838.1"/>
    <property type="molecule type" value="Genomic_DNA"/>
</dbReference>
<sequence>MNVKKGVRKEEETVQGLERRNISLKALYIVYDADGTVAGEVLYLLRKWFGKGHCAACDITHGNKKVKPEWTTLQTTGFLGVPLFNIHRDEMDSKLRAVVNTTLPCVAGETDDSRYFLLLRPDDLESCLGELPKLQEKIIEALQNCGFQVSESQVCSENGSYGESAPLGSKDSRCEQDAVVPSKSNSTGSQLC</sequence>
<comment type="caution">
    <text evidence="2">The sequence shown here is derived from an EMBL/GenBank/DDBJ whole genome shotgun (WGS) entry which is preliminary data.</text>
</comment>
<proteinExistence type="predicted"/>
<feature type="region of interest" description="Disordered" evidence="1">
    <location>
        <begin position="160"/>
        <end position="192"/>
    </location>
</feature>
<name>A0A9C7PSF7_9RHOD</name>
<evidence type="ECO:0000256" key="1">
    <source>
        <dbReference type="SAM" id="MobiDB-lite"/>
    </source>
</evidence>
<accession>A0A9C7PSF7</accession>
<dbReference type="AlphaFoldDB" id="A0A9C7PSF7"/>
<organism evidence="2 3">
    <name type="scientific">Galdieria partita</name>
    <dbReference type="NCBI Taxonomy" id="83374"/>
    <lineage>
        <taxon>Eukaryota</taxon>
        <taxon>Rhodophyta</taxon>
        <taxon>Bangiophyceae</taxon>
        <taxon>Galdieriales</taxon>
        <taxon>Galdieriaceae</taxon>
        <taxon>Galdieria</taxon>
    </lineage>
</organism>
<reference evidence="2" key="2">
    <citation type="submission" date="2022-01" db="EMBL/GenBank/DDBJ databases">
        <authorList>
            <person name="Hirooka S."/>
            <person name="Miyagishima S.Y."/>
        </authorList>
    </citation>
    <scope>NUCLEOTIDE SEQUENCE</scope>
    <source>
        <strain evidence="2">NBRC 102759</strain>
    </source>
</reference>
<keyword evidence="3" id="KW-1185">Reference proteome</keyword>
<feature type="compositionally biased region" description="Polar residues" evidence="1">
    <location>
        <begin position="182"/>
        <end position="192"/>
    </location>
</feature>
<evidence type="ECO:0000313" key="3">
    <source>
        <dbReference type="Proteomes" id="UP001061958"/>
    </source>
</evidence>